<keyword evidence="2" id="KW-1185">Reference proteome</keyword>
<comment type="caution">
    <text evidence="1">The sequence shown here is derived from an EMBL/GenBank/DDBJ whole genome shotgun (WGS) entry which is preliminary data.</text>
</comment>
<proteinExistence type="predicted"/>
<name>A0A9Q3GV47_9BASI</name>
<gene>
    <name evidence="1" type="ORF">O181_021103</name>
</gene>
<accession>A0A9Q3GV47</accession>
<evidence type="ECO:0000313" key="1">
    <source>
        <dbReference type="EMBL" id="MBW0481388.1"/>
    </source>
</evidence>
<protein>
    <submittedName>
        <fullName evidence="1">Uncharacterized protein</fullName>
    </submittedName>
</protein>
<dbReference type="Proteomes" id="UP000765509">
    <property type="component" value="Unassembled WGS sequence"/>
</dbReference>
<dbReference type="AlphaFoldDB" id="A0A9Q3GV47"/>
<organism evidence="1 2">
    <name type="scientific">Austropuccinia psidii MF-1</name>
    <dbReference type="NCBI Taxonomy" id="1389203"/>
    <lineage>
        <taxon>Eukaryota</taxon>
        <taxon>Fungi</taxon>
        <taxon>Dikarya</taxon>
        <taxon>Basidiomycota</taxon>
        <taxon>Pucciniomycotina</taxon>
        <taxon>Pucciniomycetes</taxon>
        <taxon>Pucciniales</taxon>
        <taxon>Sphaerophragmiaceae</taxon>
        <taxon>Austropuccinia</taxon>
    </lineage>
</organism>
<dbReference type="EMBL" id="AVOT02006372">
    <property type="protein sequence ID" value="MBW0481388.1"/>
    <property type="molecule type" value="Genomic_DNA"/>
</dbReference>
<sequence>MISPLYHAYYHASIGFCISCNPLQSLTCLHSSATLKICLCRGAPISPLTHPHASAPPPLNMLMLPLNPQGRSSPILTTPSTCLILSPTYHPDPHVVTS</sequence>
<evidence type="ECO:0000313" key="2">
    <source>
        <dbReference type="Proteomes" id="UP000765509"/>
    </source>
</evidence>
<reference evidence="1" key="1">
    <citation type="submission" date="2021-03" db="EMBL/GenBank/DDBJ databases">
        <title>Draft genome sequence of rust myrtle Austropuccinia psidii MF-1, a brazilian biotype.</title>
        <authorList>
            <person name="Quecine M.C."/>
            <person name="Pachon D.M.R."/>
            <person name="Bonatelli M.L."/>
            <person name="Correr F.H."/>
            <person name="Franceschini L.M."/>
            <person name="Leite T.F."/>
            <person name="Margarido G.R.A."/>
            <person name="Almeida C.A."/>
            <person name="Ferrarezi J.A."/>
            <person name="Labate C.A."/>
        </authorList>
    </citation>
    <scope>NUCLEOTIDE SEQUENCE</scope>
    <source>
        <strain evidence="1">MF-1</strain>
    </source>
</reference>